<dbReference type="InParanoid" id="A0A4S2MS76"/>
<keyword evidence="15" id="KW-0413">Isomerase</keyword>
<sequence>MGLDYLLVHITYTIPPALLLTLIYHPLQTRLDTYKLLFILSVAILATIPWDSYLLHQHIWAYPPTAVLGPTLFLIPLEELFFFFIQTYNTALLYMLLTKPTLHVAYLHEIRKGGIKRPWGNGVAGAVGLAVSIVWAGAALRSSGEGTYMALIWVWAGPVVLGLWCVAYSHLLALPRRCTLLPIILPTIYLWIVDTLALRKGTWVINHGTKLNIQIWPHLEIEEAVFFAITNVLIVVGLVTVDYALALHAAFPTLFPGATTGGEAIMGGLKALAWKWKGSPTEDEYWGIPEAVEILREKSKSFYLASSVFEGRLRLDLICLYSFCRAADDLIDEAPSLTSATASLQNLRTFLTLSYTPVSARKLHTFVHNTFPPWSHAALLSLPTKHLTLAPLLGLLDGFEIDLLFTSTSATPIKTTQDLDRYAHHVAGTVGTMFTQLVLAHSSSSHSPPPDEKPSTALLQAADTMGIALQYINIARDIAKDALIGRCYIPASWLREHSLTPCDILQDPDLGVKLARERFLMRAEGLYRETRGALRGLPVEARAGAVVAVEAYVDIGRRLR</sequence>
<dbReference type="UniPathway" id="UPA00802"/>
<organism evidence="20 21">
    <name type="scientific">Ascodesmis nigricans</name>
    <dbReference type="NCBI Taxonomy" id="341454"/>
    <lineage>
        <taxon>Eukaryota</taxon>
        <taxon>Fungi</taxon>
        <taxon>Dikarya</taxon>
        <taxon>Ascomycota</taxon>
        <taxon>Pezizomycotina</taxon>
        <taxon>Pezizomycetes</taxon>
        <taxon>Pezizales</taxon>
        <taxon>Ascodesmidaceae</taxon>
        <taxon>Ascodesmis</taxon>
    </lineage>
</organism>
<evidence type="ECO:0000256" key="9">
    <source>
        <dbReference type="ARBA" id="ARBA00018909"/>
    </source>
</evidence>
<dbReference type="InterPro" id="IPR017825">
    <property type="entry name" value="Lycopene_cyclase_dom"/>
</dbReference>
<dbReference type="OrthoDB" id="6600518at2759"/>
<dbReference type="GO" id="GO:0016117">
    <property type="term" value="P:carotenoid biosynthetic process"/>
    <property type="evidence" value="ECO:0007669"/>
    <property type="project" value="UniProtKB-KW"/>
</dbReference>
<dbReference type="InterPro" id="IPR019845">
    <property type="entry name" value="Squalene/phytoene_synthase_CS"/>
</dbReference>
<dbReference type="GO" id="GO:0016872">
    <property type="term" value="F:intramolecular lyase activity"/>
    <property type="evidence" value="ECO:0007669"/>
    <property type="project" value="InterPro"/>
</dbReference>
<comment type="subcellular location">
    <subcellularLocation>
        <location evidence="2">Membrane</location>
        <topology evidence="2">Multi-pass membrane protein</topology>
    </subcellularLocation>
</comment>
<dbReference type="EMBL" id="ML220142">
    <property type="protein sequence ID" value="TGZ78407.1"/>
    <property type="molecule type" value="Genomic_DNA"/>
</dbReference>
<evidence type="ECO:0000256" key="2">
    <source>
        <dbReference type="ARBA" id="ARBA00004141"/>
    </source>
</evidence>
<keyword evidence="21" id="KW-1185">Reference proteome</keyword>
<keyword evidence="14 19" id="KW-0472">Membrane</keyword>
<evidence type="ECO:0000256" key="18">
    <source>
        <dbReference type="ARBA" id="ARBA00029335"/>
    </source>
</evidence>
<evidence type="ECO:0000256" key="4">
    <source>
        <dbReference type="ARBA" id="ARBA00005172"/>
    </source>
</evidence>
<evidence type="ECO:0000313" key="20">
    <source>
        <dbReference type="EMBL" id="TGZ78407.1"/>
    </source>
</evidence>
<feature type="transmembrane region" description="Helical" evidence="19">
    <location>
        <begin position="36"/>
        <end position="60"/>
    </location>
</feature>
<dbReference type="UniPathway" id="UPA00799">
    <property type="reaction ID" value="UER00773"/>
</dbReference>
<feature type="transmembrane region" description="Helical" evidence="19">
    <location>
        <begin position="150"/>
        <end position="168"/>
    </location>
</feature>
<dbReference type="SFLD" id="SFLDG01212">
    <property type="entry name" value="Phytoene_synthase_like"/>
    <property type="match status" value="1"/>
</dbReference>
<dbReference type="GO" id="GO:0016020">
    <property type="term" value="C:membrane"/>
    <property type="evidence" value="ECO:0007669"/>
    <property type="project" value="UniProtKB-SubCell"/>
</dbReference>
<dbReference type="Pfam" id="PF00494">
    <property type="entry name" value="SQS_PSY"/>
    <property type="match status" value="1"/>
</dbReference>
<dbReference type="Gene3D" id="1.10.600.10">
    <property type="entry name" value="Farnesyl Diphosphate Synthase"/>
    <property type="match status" value="1"/>
</dbReference>
<feature type="transmembrane region" description="Helical" evidence="19">
    <location>
        <begin position="6"/>
        <end position="24"/>
    </location>
</feature>
<dbReference type="GO" id="GO:0045436">
    <property type="term" value="F:lycopene beta cyclase activity"/>
    <property type="evidence" value="ECO:0007669"/>
    <property type="project" value="UniProtKB-ARBA"/>
</dbReference>
<keyword evidence="10" id="KW-0808">Transferase</keyword>
<feature type="transmembrane region" description="Helical" evidence="19">
    <location>
        <begin position="80"/>
        <end position="97"/>
    </location>
</feature>
<comment type="catalytic activity">
    <reaction evidence="1">
        <text>2 (2E,6E,10E)-geranylgeranyl diphosphate = 15-cis-phytoene + 2 diphosphate</text>
        <dbReference type="Rhea" id="RHEA:34475"/>
        <dbReference type="ChEBI" id="CHEBI:27787"/>
        <dbReference type="ChEBI" id="CHEBI:33019"/>
        <dbReference type="ChEBI" id="CHEBI:58756"/>
        <dbReference type="EC" id="2.5.1.32"/>
    </reaction>
</comment>
<keyword evidence="13 19" id="KW-1133">Transmembrane helix</keyword>
<dbReference type="InterPro" id="IPR044843">
    <property type="entry name" value="Trans_IPPS_bact-type"/>
</dbReference>
<comment type="similarity">
    <text evidence="6">In the C-terminal section; belongs to the phytoene/squalene synthase family.</text>
</comment>
<dbReference type="GO" id="GO:0051996">
    <property type="term" value="F:squalene synthase [NAD(P)H] activity"/>
    <property type="evidence" value="ECO:0007669"/>
    <property type="project" value="InterPro"/>
</dbReference>
<evidence type="ECO:0000256" key="10">
    <source>
        <dbReference type="ARBA" id="ARBA00022679"/>
    </source>
</evidence>
<evidence type="ECO:0000256" key="12">
    <source>
        <dbReference type="ARBA" id="ARBA00022746"/>
    </source>
</evidence>
<protein>
    <recommendedName>
        <fullName evidence="9">Bifunctional lycopene cyclase/phytoene synthase</fullName>
        <ecNumber evidence="8">2.5.1.32</ecNumber>
        <ecNumber evidence="7">5.5.1.19</ecNumber>
    </recommendedName>
</protein>
<keyword evidence="11 19" id="KW-0812">Transmembrane</keyword>
<evidence type="ECO:0000256" key="8">
    <source>
        <dbReference type="ARBA" id="ARBA00012396"/>
    </source>
</evidence>
<evidence type="ECO:0000313" key="21">
    <source>
        <dbReference type="Proteomes" id="UP000298138"/>
    </source>
</evidence>
<dbReference type="PROSITE" id="PS01045">
    <property type="entry name" value="SQUALEN_PHYTOEN_SYN_2"/>
    <property type="match status" value="1"/>
</dbReference>
<dbReference type="CDD" id="cd00683">
    <property type="entry name" value="Trans_IPPS_HH"/>
    <property type="match status" value="1"/>
</dbReference>
<keyword evidence="16" id="KW-0511">Multifunctional enzyme</keyword>
<evidence type="ECO:0000256" key="15">
    <source>
        <dbReference type="ARBA" id="ARBA00023235"/>
    </source>
</evidence>
<reference evidence="20 21" key="1">
    <citation type="submission" date="2019-04" db="EMBL/GenBank/DDBJ databases">
        <title>Comparative genomics and transcriptomics to analyze fruiting body development in filamentous ascomycetes.</title>
        <authorList>
            <consortium name="DOE Joint Genome Institute"/>
            <person name="Lutkenhaus R."/>
            <person name="Traeger S."/>
            <person name="Breuer J."/>
            <person name="Kuo A."/>
            <person name="Lipzen A."/>
            <person name="Pangilinan J."/>
            <person name="Dilworth D."/>
            <person name="Sandor L."/>
            <person name="Poggeler S."/>
            <person name="Barry K."/>
            <person name="Grigoriev I.V."/>
            <person name="Nowrousian M."/>
        </authorList>
    </citation>
    <scope>NUCLEOTIDE SEQUENCE [LARGE SCALE GENOMIC DNA]</scope>
    <source>
        <strain evidence="20 21">CBS 389.68</strain>
    </source>
</reference>
<evidence type="ECO:0000256" key="7">
    <source>
        <dbReference type="ARBA" id="ARBA00012242"/>
    </source>
</evidence>
<dbReference type="STRING" id="341454.A0A4S2MS76"/>
<proteinExistence type="inferred from homology"/>
<evidence type="ECO:0000256" key="11">
    <source>
        <dbReference type="ARBA" id="ARBA00022692"/>
    </source>
</evidence>
<name>A0A4S2MS76_9PEZI</name>
<evidence type="ECO:0000256" key="19">
    <source>
        <dbReference type="SAM" id="Phobius"/>
    </source>
</evidence>
<accession>A0A4S2MS76</accession>
<dbReference type="Proteomes" id="UP000298138">
    <property type="component" value="Unassembled WGS sequence"/>
</dbReference>
<evidence type="ECO:0000256" key="17">
    <source>
        <dbReference type="ARBA" id="ARBA00029313"/>
    </source>
</evidence>
<dbReference type="SFLD" id="SFLDS00005">
    <property type="entry name" value="Isoprenoid_Synthase_Type_I"/>
    <property type="match status" value="1"/>
</dbReference>
<evidence type="ECO:0000256" key="5">
    <source>
        <dbReference type="ARBA" id="ARBA00008247"/>
    </source>
</evidence>
<evidence type="ECO:0000256" key="13">
    <source>
        <dbReference type="ARBA" id="ARBA00022989"/>
    </source>
</evidence>
<evidence type="ECO:0000256" key="14">
    <source>
        <dbReference type="ARBA" id="ARBA00023136"/>
    </source>
</evidence>
<dbReference type="SUPFAM" id="SSF48576">
    <property type="entry name" value="Terpenoid synthases"/>
    <property type="match status" value="1"/>
</dbReference>
<comment type="catalytic activity">
    <reaction evidence="17">
        <text>gamma-carotene = all-trans-beta-carotene</text>
        <dbReference type="Rhea" id="RHEA:32239"/>
        <dbReference type="ChEBI" id="CHEBI:17579"/>
        <dbReference type="ChEBI" id="CHEBI:27740"/>
        <dbReference type="EC" id="5.5.1.19"/>
    </reaction>
</comment>
<feature type="transmembrane region" description="Helical" evidence="19">
    <location>
        <begin position="118"/>
        <end position="138"/>
    </location>
</feature>
<keyword evidence="12" id="KW-0125">Carotenoid biosynthesis</keyword>
<dbReference type="PANTHER" id="PTHR31480">
    <property type="entry name" value="BIFUNCTIONAL LYCOPENE CYCLASE/PHYTOENE SYNTHASE"/>
    <property type="match status" value="1"/>
</dbReference>
<comment type="pathway">
    <text evidence="3">Carotenoid biosynthesis; beta-carotene biosynthesis.</text>
</comment>
<feature type="non-terminal residue" evidence="20">
    <location>
        <position position="560"/>
    </location>
</feature>
<dbReference type="InterPro" id="IPR033904">
    <property type="entry name" value="Trans_IPPS_HH"/>
</dbReference>
<feature type="transmembrane region" description="Helical" evidence="19">
    <location>
        <begin position="224"/>
        <end position="245"/>
    </location>
</feature>
<evidence type="ECO:0000256" key="3">
    <source>
        <dbReference type="ARBA" id="ARBA00005089"/>
    </source>
</evidence>
<gene>
    <name evidence="20" type="ORF">EX30DRAFT_322603</name>
</gene>
<dbReference type="InterPro" id="IPR002060">
    <property type="entry name" value="Squ/phyt_synthse"/>
</dbReference>
<dbReference type="NCBIfam" id="TIGR03462">
    <property type="entry name" value="CarR_dom_SF"/>
    <property type="match status" value="2"/>
</dbReference>
<comment type="similarity">
    <text evidence="5">In the N-terminal section; belongs to the lycopene beta-cyclase family.</text>
</comment>
<dbReference type="SFLD" id="SFLDG01018">
    <property type="entry name" value="Squalene/Phytoene_Synthase_Lik"/>
    <property type="match status" value="1"/>
</dbReference>
<evidence type="ECO:0000256" key="6">
    <source>
        <dbReference type="ARBA" id="ARBA00008406"/>
    </source>
</evidence>
<dbReference type="InterPro" id="IPR008949">
    <property type="entry name" value="Isoprenoid_synthase_dom_sf"/>
</dbReference>
<evidence type="ECO:0000256" key="1">
    <source>
        <dbReference type="ARBA" id="ARBA00001805"/>
    </source>
</evidence>
<dbReference type="EC" id="2.5.1.32" evidence="8"/>
<dbReference type="AlphaFoldDB" id="A0A4S2MS76"/>
<comment type="pathway">
    <text evidence="4">Carotenoid biosynthesis; phytoene biosynthesis; all-trans-phytoene from geranylgeranyl diphosphate: step 1/1.</text>
</comment>
<dbReference type="GO" id="GO:0004311">
    <property type="term" value="F:geranylgeranyl diphosphate synthase activity"/>
    <property type="evidence" value="ECO:0007669"/>
    <property type="project" value="InterPro"/>
</dbReference>
<comment type="catalytic activity">
    <reaction evidence="18">
        <text>all-trans-lycopene = gamma-carotene</text>
        <dbReference type="Rhea" id="RHEA:32219"/>
        <dbReference type="ChEBI" id="CHEBI:15948"/>
        <dbReference type="ChEBI" id="CHEBI:27740"/>
        <dbReference type="EC" id="5.5.1.19"/>
    </reaction>
</comment>
<evidence type="ECO:0000256" key="16">
    <source>
        <dbReference type="ARBA" id="ARBA00023268"/>
    </source>
</evidence>
<dbReference type="EC" id="5.5.1.19" evidence="7"/>